<keyword evidence="4" id="KW-0238">DNA-binding</keyword>
<gene>
    <name evidence="6" type="ORF">SAMN04487834_107310</name>
</gene>
<name>A0A1H6X5V4_9FIRM</name>
<evidence type="ECO:0000256" key="5">
    <source>
        <dbReference type="ARBA" id="ARBA00023172"/>
    </source>
</evidence>
<accession>A0A1H6X5V4</accession>
<proteinExistence type="inferred from homology"/>
<evidence type="ECO:0000256" key="3">
    <source>
        <dbReference type="ARBA" id="ARBA00022578"/>
    </source>
</evidence>
<dbReference type="EMBL" id="FNYK01000073">
    <property type="protein sequence ID" value="SEJ20310.1"/>
    <property type="molecule type" value="Genomic_DNA"/>
</dbReference>
<dbReference type="GO" id="GO:0006313">
    <property type="term" value="P:DNA transposition"/>
    <property type="evidence" value="ECO:0007669"/>
    <property type="project" value="InterPro"/>
</dbReference>
<protein>
    <submittedName>
        <fullName evidence="6">Transposase, Mutator family</fullName>
    </submittedName>
</protein>
<sequence>MNYFTTSLMKNLIANDNNLPLFEEAVAELFRSELEKSINEILEHELTLFLDYERYDRSNNEDYRNGSYIRTFNTKYGVLNI</sequence>
<comment type="function">
    <text evidence="1">Required for the transposition of the insertion element.</text>
</comment>
<comment type="similarity">
    <text evidence="2">Belongs to the transposase mutator family.</text>
</comment>
<dbReference type="InterPro" id="IPR001207">
    <property type="entry name" value="Transposase_mutator"/>
</dbReference>
<dbReference type="Pfam" id="PF00872">
    <property type="entry name" value="Transposase_mut"/>
    <property type="match status" value="1"/>
</dbReference>
<dbReference type="RefSeq" id="WP_177164984.1">
    <property type="nucleotide sequence ID" value="NZ_FNYK01000073.1"/>
</dbReference>
<dbReference type="Proteomes" id="UP000183028">
    <property type="component" value="Unassembled WGS sequence"/>
</dbReference>
<evidence type="ECO:0000256" key="1">
    <source>
        <dbReference type="ARBA" id="ARBA00002190"/>
    </source>
</evidence>
<evidence type="ECO:0000313" key="6">
    <source>
        <dbReference type="EMBL" id="SEJ20310.1"/>
    </source>
</evidence>
<organism evidence="6 7">
    <name type="scientific">Sharpea azabuensis</name>
    <dbReference type="NCBI Taxonomy" id="322505"/>
    <lineage>
        <taxon>Bacteria</taxon>
        <taxon>Bacillati</taxon>
        <taxon>Bacillota</taxon>
        <taxon>Erysipelotrichia</taxon>
        <taxon>Erysipelotrichales</taxon>
        <taxon>Coprobacillaceae</taxon>
        <taxon>Sharpea</taxon>
    </lineage>
</organism>
<evidence type="ECO:0000256" key="2">
    <source>
        <dbReference type="ARBA" id="ARBA00010961"/>
    </source>
</evidence>
<keyword evidence="3" id="KW-0815">Transposition</keyword>
<evidence type="ECO:0000313" key="7">
    <source>
        <dbReference type="Proteomes" id="UP000183028"/>
    </source>
</evidence>
<reference evidence="7" key="1">
    <citation type="submission" date="2016-10" db="EMBL/GenBank/DDBJ databases">
        <authorList>
            <person name="Varghese N."/>
            <person name="Submissions S."/>
        </authorList>
    </citation>
    <scope>NUCLEOTIDE SEQUENCE [LARGE SCALE GENOMIC DNA]</scope>
    <source>
        <strain evidence="7">DSM 20406</strain>
    </source>
</reference>
<dbReference type="GO" id="GO:0004803">
    <property type="term" value="F:transposase activity"/>
    <property type="evidence" value="ECO:0007669"/>
    <property type="project" value="InterPro"/>
</dbReference>
<feature type="non-terminal residue" evidence="6">
    <location>
        <position position="81"/>
    </location>
</feature>
<evidence type="ECO:0000256" key="4">
    <source>
        <dbReference type="ARBA" id="ARBA00023125"/>
    </source>
</evidence>
<keyword evidence="5" id="KW-0233">DNA recombination</keyword>
<keyword evidence="7" id="KW-1185">Reference proteome</keyword>
<dbReference type="AlphaFoldDB" id="A0A1H6X5V4"/>
<dbReference type="GO" id="GO:0003677">
    <property type="term" value="F:DNA binding"/>
    <property type="evidence" value="ECO:0007669"/>
    <property type="project" value="UniProtKB-KW"/>
</dbReference>